<dbReference type="Proteomes" id="UP000232122">
    <property type="component" value="Unassembled WGS sequence"/>
</dbReference>
<sequence>MCSKVFSFITIFLIFSLGLHSVSYEDAYSMEKEDPLFSVPLYEELLKTSQKADIRKTASSRLFFLYEKYRKYIPAILIMSRSGKITDKKGRYPSIVSELAGGLGVSSSALVSVIGGCSRPIPDPDPYLQENVASTAAVAPDGEETAAADTPENSGKAEPNTVPYLFRVLSKKENAPLYKACYAVKIKTGDYDGWEKIHAFGEAKKVLGPEISLALRISFTLHSGRGSAYKRIYSGGKLKSLSEEGKSDLLYLYGKFLRNLGKSDSAARYFWMSGSYASQERAKIETAKTLLISGRKQEACSYLSKGFSPGDESEELLHRICFKNFENERPSSDLLKAVRILNSDSSDPVYEYVLGKGSASKTEEPDQEDSSDSDSRYAKLIDESLFAGEKNPTPFWDLRKKEGKGTFSFGAVPAFLCKQSRSVLFKRGLIQPQSCVPFPGFSSESILGTSLFGADQDEWILIFSNAAYNQIPIRIVWDQDGKQDTFHLSSLVFRKSLNRFFAEGTSQDGKYRFYSIDLKSFSVEIPET</sequence>
<name>A0AAE4QPB3_9LEPT</name>
<evidence type="ECO:0000313" key="1">
    <source>
        <dbReference type="EMBL" id="MDV6236608.1"/>
    </source>
</evidence>
<comment type="caution">
    <text evidence="1">The sequence shown here is derived from an EMBL/GenBank/DDBJ whole genome shotgun (WGS) entry which is preliminary data.</text>
</comment>
<protein>
    <submittedName>
        <fullName evidence="1">Uncharacterized protein</fullName>
    </submittedName>
</protein>
<reference evidence="1 2" key="1">
    <citation type="journal article" date="2018" name="Microb. Genom.">
        <title>Deciphering the unexplored Leptospira diversity from soils uncovers genomic evolution to virulence.</title>
        <authorList>
            <person name="Thibeaux R."/>
            <person name="Iraola G."/>
            <person name="Ferres I."/>
            <person name="Bierque E."/>
            <person name="Girault D."/>
            <person name="Soupe-Gilbert M.E."/>
            <person name="Picardeau M."/>
            <person name="Goarant C."/>
        </authorList>
    </citation>
    <scope>NUCLEOTIDE SEQUENCE [LARGE SCALE GENOMIC DNA]</scope>
    <source>
        <strain evidence="1 2">ATI7-C-A5</strain>
    </source>
</reference>
<keyword evidence="2" id="KW-1185">Reference proteome</keyword>
<evidence type="ECO:0000313" key="2">
    <source>
        <dbReference type="Proteomes" id="UP000232122"/>
    </source>
</evidence>
<dbReference type="RefSeq" id="WP_100747288.1">
    <property type="nucleotide sequence ID" value="NZ_NPEF02000015.1"/>
</dbReference>
<accession>A0AAE4QPB3</accession>
<proteinExistence type="predicted"/>
<gene>
    <name evidence="1" type="ORF">CH379_013330</name>
</gene>
<dbReference type="EMBL" id="NPEF02000015">
    <property type="protein sequence ID" value="MDV6236608.1"/>
    <property type="molecule type" value="Genomic_DNA"/>
</dbReference>
<dbReference type="AlphaFoldDB" id="A0AAE4QPB3"/>
<organism evidence="1 2">
    <name type="scientific">Leptospira ellisii</name>
    <dbReference type="NCBI Taxonomy" id="2023197"/>
    <lineage>
        <taxon>Bacteria</taxon>
        <taxon>Pseudomonadati</taxon>
        <taxon>Spirochaetota</taxon>
        <taxon>Spirochaetia</taxon>
        <taxon>Leptospirales</taxon>
        <taxon>Leptospiraceae</taxon>
        <taxon>Leptospira</taxon>
    </lineage>
</organism>